<organism evidence="2 3">
    <name type="scientific">Polypterus senegalus</name>
    <name type="common">Senegal bichir</name>
    <dbReference type="NCBI Taxonomy" id="55291"/>
    <lineage>
        <taxon>Eukaryota</taxon>
        <taxon>Metazoa</taxon>
        <taxon>Chordata</taxon>
        <taxon>Craniata</taxon>
        <taxon>Vertebrata</taxon>
        <taxon>Euteleostomi</taxon>
        <taxon>Actinopterygii</taxon>
        <taxon>Polypteriformes</taxon>
        <taxon>Polypteridae</taxon>
        <taxon>Polypterus</taxon>
    </lineage>
</organism>
<accession>A0A8X8BUZ7</accession>
<reference evidence="2 3" key="1">
    <citation type="journal article" date="2021" name="Cell">
        <title>Tracing the genetic footprints of vertebrate landing in non-teleost ray-finned fishes.</title>
        <authorList>
            <person name="Bi X."/>
            <person name="Wang K."/>
            <person name="Yang L."/>
            <person name="Pan H."/>
            <person name="Jiang H."/>
            <person name="Wei Q."/>
            <person name="Fang M."/>
            <person name="Yu H."/>
            <person name="Zhu C."/>
            <person name="Cai Y."/>
            <person name="He Y."/>
            <person name="Gan X."/>
            <person name="Zeng H."/>
            <person name="Yu D."/>
            <person name="Zhu Y."/>
            <person name="Jiang H."/>
            <person name="Qiu Q."/>
            <person name="Yang H."/>
            <person name="Zhang Y.E."/>
            <person name="Wang W."/>
            <person name="Zhu M."/>
            <person name="He S."/>
            <person name="Zhang G."/>
        </authorList>
    </citation>
    <scope>NUCLEOTIDE SEQUENCE [LARGE SCALE GENOMIC DNA]</scope>
    <source>
        <strain evidence="2">Bchr_013</strain>
    </source>
</reference>
<evidence type="ECO:0000256" key="1">
    <source>
        <dbReference type="ARBA" id="ARBA00022737"/>
    </source>
</evidence>
<feature type="non-terminal residue" evidence="2">
    <location>
        <position position="1"/>
    </location>
</feature>
<dbReference type="AlphaFoldDB" id="A0A8X8BUZ7"/>
<dbReference type="InterPro" id="IPR003409">
    <property type="entry name" value="MORN"/>
</dbReference>
<dbReference type="SMART" id="SM00698">
    <property type="entry name" value="MORN"/>
    <property type="match status" value="3"/>
</dbReference>
<dbReference type="Proteomes" id="UP000886611">
    <property type="component" value="Unassembled WGS sequence"/>
</dbReference>
<dbReference type="Pfam" id="PF02493">
    <property type="entry name" value="MORN"/>
    <property type="match status" value="4"/>
</dbReference>
<dbReference type="PANTHER" id="PTHR46917:SF1">
    <property type="entry name" value="MORN REPEAT-CONTAINING PROTEIN 2"/>
    <property type="match status" value="1"/>
</dbReference>
<proteinExistence type="predicted"/>
<gene>
    <name evidence="2" type="primary">Morn2</name>
    <name evidence="2" type="ORF">GTO96_0010132</name>
</gene>
<protein>
    <submittedName>
        <fullName evidence="2">MORN2 protein</fullName>
    </submittedName>
</protein>
<evidence type="ECO:0000313" key="2">
    <source>
        <dbReference type="EMBL" id="KAG2467487.1"/>
    </source>
</evidence>
<comment type="caution">
    <text evidence="2">The sequence shown here is derived from an EMBL/GenBank/DDBJ whole genome shotgun (WGS) entry which is preliminary data.</text>
</comment>
<dbReference type="PANTHER" id="PTHR46917">
    <property type="entry name" value="MORN REPEAT-CONTAINING PROTEIN 2"/>
    <property type="match status" value="1"/>
</dbReference>
<keyword evidence="1" id="KW-0677">Repeat</keyword>
<keyword evidence="3" id="KW-1185">Reference proteome</keyword>
<feature type="non-terminal residue" evidence="2">
    <location>
        <position position="155"/>
    </location>
</feature>
<evidence type="ECO:0000313" key="3">
    <source>
        <dbReference type="Proteomes" id="UP000886611"/>
    </source>
</evidence>
<dbReference type="InterPro" id="IPR052849">
    <property type="entry name" value="MORN_repeat_protein"/>
</dbReference>
<dbReference type="EMBL" id="JAATIS010000859">
    <property type="protein sequence ID" value="KAG2467487.1"/>
    <property type="molecule type" value="Genomic_DNA"/>
</dbReference>
<dbReference type="Gene3D" id="2.20.110.10">
    <property type="entry name" value="Histone H3 K4-specific methyltransferase SET7/9 N-terminal domain"/>
    <property type="match status" value="2"/>
</dbReference>
<dbReference type="SUPFAM" id="SSF82185">
    <property type="entry name" value="Histone H3 K4-specific methyltransferase SET7/9 N-terminal domain"/>
    <property type="match status" value="1"/>
</dbReference>
<name>A0A8X8BUZ7_POLSE</name>
<sequence length="155" mass="17327">MLRSIDMPLRGDAGIVDREAMSEEGEAQKIKFIFSNGDVYDGECRKSPEDIIMRSGQGTQTSASGIIYTGQWSNDQMNGTGRLQHPSGATYEGEFRDNMFHGRGTYTFQNGTKYIGDFVENKLEGEGVFTDTKGIEWMGKFHFKTATGLKLKLEM</sequence>